<proteinExistence type="predicted"/>
<sequence>MRKFLLLLILTSCISKVTYKQVFETPENSALIDSNKIKTIDDFEVAYCSHFDSTHSKPLMLPFDFIKGEIATTSKYSIPLYGNPMNCSSFDIHRNHLVIIIESTGNWKLDSGAKIDRSQIDSLVNMNIFNFGYYPELSDDPEDAIFRIELIPNESMGTLNTLLYEISKSYLNIINEEMGKRIKDSIPLNIILDTHIELPTPVLDSVYDEIEKDIEIDLSNGGI</sequence>
<dbReference type="EMBL" id="AAXU02000001">
    <property type="protein sequence ID" value="EAZ81068.1"/>
    <property type="molecule type" value="Genomic_DNA"/>
</dbReference>
<protein>
    <submittedName>
        <fullName evidence="1">Uncharacterized protein</fullName>
    </submittedName>
</protein>
<comment type="caution">
    <text evidence="1">The sequence shown here is derived from an EMBL/GenBank/DDBJ whole genome shotgun (WGS) entry which is preliminary data.</text>
</comment>
<dbReference type="RefSeq" id="WP_008202726.1">
    <property type="nucleotide sequence ID" value="NZ_CM001023.1"/>
</dbReference>
<evidence type="ECO:0000313" key="2">
    <source>
        <dbReference type="Proteomes" id="UP000003919"/>
    </source>
</evidence>
<organism evidence="1 2">
    <name type="scientific">Algoriphagus machipongonensis</name>
    <dbReference type="NCBI Taxonomy" id="388413"/>
    <lineage>
        <taxon>Bacteria</taxon>
        <taxon>Pseudomonadati</taxon>
        <taxon>Bacteroidota</taxon>
        <taxon>Cytophagia</taxon>
        <taxon>Cytophagales</taxon>
        <taxon>Cyclobacteriaceae</taxon>
        <taxon>Algoriphagus</taxon>
    </lineage>
</organism>
<gene>
    <name evidence="1" type="ORF">ALPR1_18568</name>
</gene>
<dbReference type="EMBL" id="CM001023">
    <property type="protein sequence ID" value="EAZ81068.1"/>
    <property type="molecule type" value="Genomic_DNA"/>
</dbReference>
<dbReference type="HOGENOM" id="CLU_1238069_0_0_10"/>
<reference evidence="1 2" key="1">
    <citation type="journal article" date="2011" name="J. Bacteriol.">
        <title>Complete genome sequence of Algoriphagus sp. PR1, bacterial prey of a colony-forming choanoflagellate.</title>
        <authorList>
            <person name="Alegado R.A."/>
            <person name="Ferriera S."/>
            <person name="Nusbaum C."/>
            <person name="Young S.K."/>
            <person name="Zeng Q."/>
            <person name="Imamovic A."/>
            <person name="Fairclough S.R."/>
            <person name="King N."/>
        </authorList>
    </citation>
    <scope>NUCLEOTIDE SEQUENCE [LARGE SCALE GENOMIC DNA]</scope>
    <source>
        <strain evidence="1 2">PR1</strain>
    </source>
</reference>
<dbReference type="Proteomes" id="UP000003919">
    <property type="component" value="Chromosome"/>
</dbReference>
<keyword evidence="2" id="KW-1185">Reference proteome</keyword>
<name>A3HWU5_9BACT</name>
<accession>A3HWU5</accession>
<evidence type="ECO:0000313" key="1">
    <source>
        <dbReference type="EMBL" id="EAZ81068.1"/>
    </source>
</evidence>
<dbReference type="AlphaFoldDB" id="A3HWU5"/>